<evidence type="ECO:0000256" key="1">
    <source>
        <dbReference type="ARBA" id="ARBA00005254"/>
    </source>
</evidence>
<dbReference type="GO" id="GO:0006635">
    <property type="term" value="P:fatty acid beta-oxidation"/>
    <property type="evidence" value="ECO:0007669"/>
    <property type="project" value="TreeGrafter"/>
</dbReference>
<protein>
    <submittedName>
        <fullName evidence="4">Enoyl-CoA hydratase-related protein</fullName>
    </submittedName>
</protein>
<dbReference type="EMBL" id="JAMLDX010000005">
    <property type="protein sequence ID" value="MCP3730562.1"/>
    <property type="molecule type" value="Genomic_DNA"/>
</dbReference>
<dbReference type="PANTHER" id="PTHR11941:SF54">
    <property type="entry name" value="ENOYL-COA HYDRATASE, MITOCHONDRIAL"/>
    <property type="match status" value="1"/>
</dbReference>
<reference evidence="4" key="1">
    <citation type="submission" date="2022-05" db="EMBL/GenBank/DDBJ databases">
        <title>Sphingomonas sp. strain MG17 Genome sequencing and assembly.</title>
        <authorList>
            <person name="Kim I."/>
        </authorList>
    </citation>
    <scope>NUCLEOTIDE SEQUENCE</scope>
    <source>
        <strain evidence="4">MG17</strain>
    </source>
</reference>
<dbReference type="CDD" id="cd06558">
    <property type="entry name" value="crotonase-like"/>
    <property type="match status" value="1"/>
</dbReference>
<proteinExistence type="inferred from homology"/>
<comment type="caution">
    <text evidence="4">The sequence shown here is derived from an EMBL/GenBank/DDBJ whole genome shotgun (WGS) entry which is preliminary data.</text>
</comment>
<dbReference type="InterPro" id="IPR018376">
    <property type="entry name" value="Enoyl-CoA_hyd/isom_CS"/>
</dbReference>
<comment type="similarity">
    <text evidence="1 3">Belongs to the enoyl-CoA hydratase/isomerase family.</text>
</comment>
<dbReference type="InterPro" id="IPR029045">
    <property type="entry name" value="ClpP/crotonase-like_dom_sf"/>
</dbReference>
<dbReference type="Pfam" id="PF00378">
    <property type="entry name" value="ECH_1"/>
    <property type="match status" value="1"/>
</dbReference>
<dbReference type="SUPFAM" id="SSF52096">
    <property type="entry name" value="ClpP/crotonase"/>
    <property type="match status" value="1"/>
</dbReference>
<keyword evidence="5" id="KW-1185">Reference proteome</keyword>
<organism evidence="4 5">
    <name type="scientific">Sphingomonas tagetis</name>
    <dbReference type="NCBI Taxonomy" id="2949092"/>
    <lineage>
        <taxon>Bacteria</taxon>
        <taxon>Pseudomonadati</taxon>
        <taxon>Pseudomonadota</taxon>
        <taxon>Alphaproteobacteria</taxon>
        <taxon>Sphingomonadales</taxon>
        <taxon>Sphingomonadaceae</taxon>
        <taxon>Sphingomonas</taxon>
    </lineage>
</organism>
<evidence type="ECO:0000256" key="3">
    <source>
        <dbReference type="RuleBase" id="RU003707"/>
    </source>
</evidence>
<sequence length="255" mass="27721">MPDHVNVERDGRLMIITMNRPASLNALHAPACFEMSDALDEFQNDPELWIAIITGAGEKAFCSGHDLVEGFYEPMPATGWAGLAKREGLDKPIIAAVNGYAMGGGFEIALMSDIVIAEEHASFGLSEPRWGFVAAGGGSQKLPLRLPKPIAMGMLLTGNRMGADEAARWGLVNEVVPKGQSVAAARRWADDILKCSPQAVRYTKHIAMLAMEPEVASKPAFDFVEVMKPRLFALNDTKEGQLAFAEKRKPVWTGR</sequence>
<dbReference type="AlphaFoldDB" id="A0A9X2HIG0"/>
<accession>A0A9X2HIG0</accession>
<keyword evidence="2" id="KW-0456">Lyase</keyword>
<dbReference type="PROSITE" id="PS00166">
    <property type="entry name" value="ENOYL_COA_HYDRATASE"/>
    <property type="match status" value="1"/>
</dbReference>
<dbReference type="PANTHER" id="PTHR11941">
    <property type="entry name" value="ENOYL-COA HYDRATASE-RELATED"/>
    <property type="match status" value="1"/>
</dbReference>
<gene>
    <name evidence="4" type="ORF">M9978_08995</name>
</gene>
<dbReference type="InterPro" id="IPR014748">
    <property type="entry name" value="Enoyl-CoA_hydra_C"/>
</dbReference>
<dbReference type="Gene3D" id="3.90.226.10">
    <property type="entry name" value="2-enoyl-CoA Hydratase, Chain A, domain 1"/>
    <property type="match status" value="1"/>
</dbReference>
<evidence type="ECO:0000256" key="2">
    <source>
        <dbReference type="ARBA" id="ARBA00023239"/>
    </source>
</evidence>
<dbReference type="GO" id="GO:0016829">
    <property type="term" value="F:lyase activity"/>
    <property type="evidence" value="ECO:0007669"/>
    <property type="project" value="UniProtKB-KW"/>
</dbReference>
<evidence type="ECO:0000313" key="4">
    <source>
        <dbReference type="EMBL" id="MCP3730562.1"/>
    </source>
</evidence>
<dbReference type="RefSeq" id="WP_254292689.1">
    <property type="nucleotide sequence ID" value="NZ_JAMLDX010000005.1"/>
</dbReference>
<dbReference type="Proteomes" id="UP001139451">
    <property type="component" value="Unassembled WGS sequence"/>
</dbReference>
<evidence type="ECO:0000313" key="5">
    <source>
        <dbReference type="Proteomes" id="UP001139451"/>
    </source>
</evidence>
<dbReference type="Gene3D" id="1.10.12.10">
    <property type="entry name" value="Lyase 2-enoyl-coa Hydratase, Chain A, domain 2"/>
    <property type="match status" value="1"/>
</dbReference>
<dbReference type="InterPro" id="IPR001753">
    <property type="entry name" value="Enoyl-CoA_hydra/iso"/>
</dbReference>
<name>A0A9X2HIG0_9SPHN</name>